<reference evidence="5" key="1">
    <citation type="submission" date="2020-08" db="EMBL/GenBank/DDBJ databases">
        <title>Ramlibacter sp. USB13 16S ribosomal RNA gene genome sequencing and assembly.</title>
        <authorList>
            <person name="Kang M."/>
        </authorList>
    </citation>
    <scope>NUCLEOTIDE SEQUENCE</scope>
    <source>
        <strain evidence="5">USB13</strain>
    </source>
</reference>
<protein>
    <submittedName>
        <fullName evidence="5">Methyl-accepting chemotaxis protein</fullName>
    </submittedName>
</protein>
<feature type="domain" description="Methyl-accepting transducer" evidence="4">
    <location>
        <begin position="250"/>
        <end position="486"/>
    </location>
</feature>
<keyword evidence="3" id="KW-0812">Transmembrane</keyword>
<evidence type="ECO:0000313" key="6">
    <source>
        <dbReference type="Proteomes" id="UP000608513"/>
    </source>
</evidence>
<feature type="transmembrane region" description="Helical" evidence="3">
    <location>
        <begin position="211"/>
        <end position="230"/>
    </location>
</feature>
<dbReference type="GO" id="GO:0007165">
    <property type="term" value="P:signal transduction"/>
    <property type="evidence" value="ECO:0007669"/>
    <property type="project" value="UniProtKB-KW"/>
</dbReference>
<dbReference type="SUPFAM" id="SSF58104">
    <property type="entry name" value="Methyl-accepting chemotaxis protein (MCP) signaling domain"/>
    <property type="match status" value="1"/>
</dbReference>
<evidence type="ECO:0000259" key="4">
    <source>
        <dbReference type="PROSITE" id="PS50111"/>
    </source>
</evidence>
<evidence type="ECO:0000256" key="1">
    <source>
        <dbReference type="ARBA" id="ARBA00023224"/>
    </source>
</evidence>
<sequence>MIKSGVIAAPLLPPAEAEAPAAAPGVRRRSAVGQWKRQLAWFASAMTVLVVLVAAASATAMWQVISQVAAAERANEARSAAAVDARLAVLEVDRLLSQTMAEEDPGKVRAAAVASIAAASRLEDAVNALRVALPHSTDVAQMGRLVDDVKAPRVNVITLARKGQRSEAAAARQSILEQLRQIDALSASILQKEAESREVAAQERSALFERVLYGLLVAALLSTLTGVLFYRRLMRRFVPVEQLLEEVANSARELQAGGQELDGVNTDVQGANRQLRVLLERSQTTMDAMMQEAERCLQEVDQLGATCDASASMSRRHADEAGEVAQQIQATSARLHQLLETTQALARSRSDIARFADQIEVISATTRLLSLNAAVEAARAGSAGRGFSVIASSVRKLSEDTAEAALQIRRASEDITRQLGATTEAVQATSVLMDQGATRIAGLDSSARSNQALADGMHKEVQGFRDTFQRQVDRVQSMDRESQALASALDDGHRHAELLDRTSASLTQTSTALLQRLSNLQA</sequence>
<organism evidence="5 6">
    <name type="scientific">Ramlibacter cellulosilyticus</name>
    <dbReference type="NCBI Taxonomy" id="2764187"/>
    <lineage>
        <taxon>Bacteria</taxon>
        <taxon>Pseudomonadati</taxon>
        <taxon>Pseudomonadota</taxon>
        <taxon>Betaproteobacteria</taxon>
        <taxon>Burkholderiales</taxon>
        <taxon>Comamonadaceae</taxon>
        <taxon>Ramlibacter</taxon>
    </lineage>
</organism>
<evidence type="ECO:0000313" key="5">
    <source>
        <dbReference type="EMBL" id="MBC5784025.1"/>
    </source>
</evidence>
<dbReference type="Gene3D" id="1.10.287.950">
    <property type="entry name" value="Methyl-accepting chemotaxis protein"/>
    <property type="match status" value="1"/>
</dbReference>
<name>A0A923MRA0_9BURK</name>
<keyword evidence="3" id="KW-0472">Membrane</keyword>
<dbReference type="AlphaFoldDB" id="A0A923MRA0"/>
<dbReference type="SMART" id="SM00283">
    <property type="entry name" value="MA"/>
    <property type="match status" value="1"/>
</dbReference>
<dbReference type="PANTHER" id="PTHR32089:SF112">
    <property type="entry name" value="LYSOZYME-LIKE PROTEIN-RELATED"/>
    <property type="match status" value="1"/>
</dbReference>
<keyword evidence="1 2" id="KW-0807">Transducer</keyword>
<dbReference type="InterPro" id="IPR004089">
    <property type="entry name" value="MCPsignal_dom"/>
</dbReference>
<dbReference type="EMBL" id="JACORT010000005">
    <property type="protein sequence ID" value="MBC5784025.1"/>
    <property type="molecule type" value="Genomic_DNA"/>
</dbReference>
<accession>A0A923MRA0</accession>
<feature type="transmembrane region" description="Helical" evidence="3">
    <location>
        <begin position="41"/>
        <end position="65"/>
    </location>
</feature>
<dbReference type="Pfam" id="PF00015">
    <property type="entry name" value="MCPsignal"/>
    <property type="match status" value="1"/>
</dbReference>
<comment type="caution">
    <text evidence="5">The sequence shown here is derived from an EMBL/GenBank/DDBJ whole genome shotgun (WGS) entry which is preliminary data.</text>
</comment>
<gene>
    <name evidence="5" type="ORF">H8N03_13825</name>
</gene>
<dbReference type="RefSeq" id="WP_187076768.1">
    <property type="nucleotide sequence ID" value="NZ_JACORT010000005.1"/>
</dbReference>
<evidence type="ECO:0000256" key="2">
    <source>
        <dbReference type="PROSITE-ProRule" id="PRU00284"/>
    </source>
</evidence>
<proteinExistence type="predicted"/>
<dbReference type="GO" id="GO:0016020">
    <property type="term" value="C:membrane"/>
    <property type="evidence" value="ECO:0007669"/>
    <property type="project" value="InterPro"/>
</dbReference>
<keyword evidence="6" id="KW-1185">Reference proteome</keyword>
<evidence type="ECO:0000256" key="3">
    <source>
        <dbReference type="SAM" id="Phobius"/>
    </source>
</evidence>
<dbReference type="PANTHER" id="PTHR32089">
    <property type="entry name" value="METHYL-ACCEPTING CHEMOTAXIS PROTEIN MCPB"/>
    <property type="match status" value="1"/>
</dbReference>
<dbReference type="PROSITE" id="PS50111">
    <property type="entry name" value="CHEMOTAXIS_TRANSDUC_2"/>
    <property type="match status" value="1"/>
</dbReference>
<dbReference type="Proteomes" id="UP000608513">
    <property type="component" value="Unassembled WGS sequence"/>
</dbReference>
<keyword evidence="3" id="KW-1133">Transmembrane helix</keyword>